<evidence type="ECO:0000256" key="1">
    <source>
        <dbReference type="ARBA" id="ARBA00001966"/>
    </source>
</evidence>
<evidence type="ECO:0000313" key="8">
    <source>
        <dbReference type="Proteomes" id="UP000693952"/>
    </source>
</evidence>
<dbReference type="InterPro" id="IPR058240">
    <property type="entry name" value="rSAM_sf"/>
</dbReference>
<protein>
    <submittedName>
        <fullName evidence="7">Radical SAM protein</fullName>
    </submittedName>
</protein>
<dbReference type="SUPFAM" id="SSF102114">
    <property type="entry name" value="Radical SAM enzymes"/>
    <property type="match status" value="1"/>
</dbReference>
<organism evidence="7 8">
    <name type="scientific">Pseudomonas sessilinigenes</name>
    <dbReference type="NCBI Taxonomy" id="658629"/>
    <lineage>
        <taxon>Bacteria</taxon>
        <taxon>Pseudomonadati</taxon>
        <taxon>Pseudomonadota</taxon>
        <taxon>Gammaproteobacteria</taxon>
        <taxon>Pseudomonadales</taxon>
        <taxon>Pseudomonadaceae</taxon>
        <taxon>Pseudomonas</taxon>
    </lineage>
</organism>
<reference evidence="7" key="1">
    <citation type="submission" date="2021-06" db="EMBL/GenBank/DDBJ databases">
        <title>Updating the genus Pseudomonas: Description of 43 new species and partition of the Pseudomonas putida group.</title>
        <authorList>
            <person name="Girard L."/>
            <person name="Lood C."/>
            <person name="Vandamme P."/>
            <person name="Rokni-Zadeh H."/>
            <person name="van Noort V."/>
            <person name="Hofte M."/>
            <person name="Lavigne R."/>
            <person name="De Mot R."/>
        </authorList>
    </citation>
    <scope>NUCLEOTIDE SEQUENCE</scope>
    <source>
        <strain evidence="7">CMR12a</strain>
    </source>
</reference>
<evidence type="ECO:0000313" key="7">
    <source>
        <dbReference type="EMBL" id="QXH43528.1"/>
    </source>
</evidence>
<dbReference type="SFLD" id="SFLDS00029">
    <property type="entry name" value="Radical_SAM"/>
    <property type="match status" value="1"/>
</dbReference>
<evidence type="ECO:0000256" key="6">
    <source>
        <dbReference type="ARBA" id="ARBA00023014"/>
    </source>
</evidence>
<keyword evidence="5" id="KW-0408">Iron</keyword>
<keyword evidence="6" id="KW-0411">Iron-sulfur</keyword>
<keyword evidence="4" id="KW-0479">Metal-binding</keyword>
<dbReference type="PANTHER" id="PTHR30352">
    <property type="entry name" value="PYRUVATE FORMATE-LYASE-ACTIVATING ENZYME"/>
    <property type="match status" value="1"/>
</dbReference>
<name>A0ABX8MYK6_9PSED</name>
<sequence length="211" mass="23700">MQLSLSRVHFPVTTLGPGRRLGIWFQGCSIRCPGCISADTWGPGQRRLDIDQLLTQLAPWLREADGITLSGGEPFDQFEALLLLLQGLRRQSPVDILVYSGYPLEHLQPQLRKAQGLIDGLISDPYEERLEQSLALRGSDNQRLTLLTPLGHVRLASYERPLEAADKALDLMFDANGSVWMAGIPRRDDLLHLRDLLQEQGHQIQTSAHRH</sequence>
<dbReference type="Pfam" id="PF13353">
    <property type="entry name" value="Fer4_12"/>
    <property type="match status" value="1"/>
</dbReference>
<dbReference type="InterPro" id="IPR034457">
    <property type="entry name" value="Organic_radical-activating"/>
</dbReference>
<evidence type="ECO:0000256" key="5">
    <source>
        <dbReference type="ARBA" id="ARBA00023004"/>
    </source>
</evidence>
<evidence type="ECO:0000256" key="4">
    <source>
        <dbReference type="ARBA" id="ARBA00022723"/>
    </source>
</evidence>
<proteinExistence type="predicted"/>
<accession>A0ABX8MYK6</accession>
<gene>
    <name evidence="7" type="ORF">KSS89_15285</name>
</gene>
<dbReference type="EMBL" id="CP077074">
    <property type="protein sequence ID" value="QXH43528.1"/>
    <property type="molecule type" value="Genomic_DNA"/>
</dbReference>
<keyword evidence="8" id="KW-1185">Reference proteome</keyword>
<evidence type="ECO:0000256" key="2">
    <source>
        <dbReference type="ARBA" id="ARBA00022485"/>
    </source>
</evidence>
<dbReference type="RefSeq" id="WP_124346749.1">
    <property type="nucleotide sequence ID" value="NZ_CP027706.1"/>
</dbReference>
<dbReference type="Gene3D" id="3.20.20.70">
    <property type="entry name" value="Aldolase class I"/>
    <property type="match status" value="1"/>
</dbReference>
<dbReference type="InterPro" id="IPR007197">
    <property type="entry name" value="rSAM"/>
</dbReference>
<comment type="cofactor">
    <cofactor evidence="1">
        <name>[4Fe-4S] cluster</name>
        <dbReference type="ChEBI" id="CHEBI:49883"/>
    </cofactor>
</comment>
<keyword evidence="2" id="KW-0004">4Fe-4S</keyword>
<dbReference type="PANTHER" id="PTHR30352:SF2">
    <property type="entry name" value="ANAEROBIC RIBONUCLEOSIDE-TRIPHOSPHATE REDUCTASE-ACTIVATING PROTEIN"/>
    <property type="match status" value="1"/>
</dbReference>
<dbReference type="InterPro" id="IPR013785">
    <property type="entry name" value="Aldolase_TIM"/>
</dbReference>
<dbReference type="Proteomes" id="UP000693952">
    <property type="component" value="Chromosome"/>
</dbReference>
<evidence type="ECO:0000256" key="3">
    <source>
        <dbReference type="ARBA" id="ARBA00022691"/>
    </source>
</evidence>
<keyword evidence="3" id="KW-0949">S-adenosyl-L-methionine</keyword>